<dbReference type="EMBL" id="QJKJ01002297">
    <property type="protein sequence ID" value="RDY03465.1"/>
    <property type="molecule type" value="Genomic_DNA"/>
</dbReference>
<name>A0A371HKY4_MUCPR</name>
<dbReference type="AlphaFoldDB" id="A0A371HKY4"/>
<dbReference type="Proteomes" id="UP000257109">
    <property type="component" value="Unassembled WGS sequence"/>
</dbReference>
<dbReference type="STRING" id="157652.A0A371HKY4"/>
<dbReference type="OrthoDB" id="411615at2759"/>
<sequence length="172" mass="19473">METLDSGHNGNALVEINDNLAKGIELEDPPPLSLVSNDQSLENILGLSSSNTLVNTINTSTMKKAKYPIANHVSSQRLSYPFKEFLYQLSFDQVPNKIQKALKDSKWVQAMKEEMKALKDNNIRNIISPPREKKIVGCKWVFSIKHRENGSIKRYKAKLVAKGYTQTYGIDY</sequence>
<comment type="caution">
    <text evidence="2">The sequence shown here is derived from an EMBL/GenBank/DDBJ whole genome shotgun (WGS) entry which is preliminary data.</text>
</comment>
<gene>
    <name evidence="2" type="ORF">CR513_12947</name>
</gene>
<evidence type="ECO:0000313" key="2">
    <source>
        <dbReference type="EMBL" id="RDY03465.1"/>
    </source>
</evidence>
<reference evidence="2" key="1">
    <citation type="submission" date="2018-05" db="EMBL/GenBank/DDBJ databases">
        <title>Draft genome of Mucuna pruriens seed.</title>
        <authorList>
            <person name="Nnadi N.E."/>
            <person name="Vos R."/>
            <person name="Hasami M.H."/>
            <person name="Devisetty U.K."/>
            <person name="Aguiy J.C."/>
        </authorList>
    </citation>
    <scope>NUCLEOTIDE SEQUENCE [LARGE SCALE GENOMIC DNA]</scope>
    <source>
        <strain evidence="2">JCA_2017</strain>
    </source>
</reference>
<keyword evidence="3" id="KW-1185">Reference proteome</keyword>
<proteinExistence type="predicted"/>
<evidence type="ECO:0000313" key="3">
    <source>
        <dbReference type="Proteomes" id="UP000257109"/>
    </source>
</evidence>
<dbReference type="InterPro" id="IPR013103">
    <property type="entry name" value="RVT_2"/>
</dbReference>
<feature type="domain" description="Reverse transcriptase Ty1/copia-type" evidence="1">
    <location>
        <begin position="121"/>
        <end position="172"/>
    </location>
</feature>
<evidence type="ECO:0000259" key="1">
    <source>
        <dbReference type="Pfam" id="PF07727"/>
    </source>
</evidence>
<organism evidence="2 3">
    <name type="scientific">Mucuna pruriens</name>
    <name type="common">Velvet bean</name>
    <name type="synonym">Dolichos pruriens</name>
    <dbReference type="NCBI Taxonomy" id="157652"/>
    <lineage>
        <taxon>Eukaryota</taxon>
        <taxon>Viridiplantae</taxon>
        <taxon>Streptophyta</taxon>
        <taxon>Embryophyta</taxon>
        <taxon>Tracheophyta</taxon>
        <taxon>Spermatophyta</taxon>
        <taxon>Magnoliopsida</taxon>
        <taxon>eudicotyledons</taxon>
        <taxon>Gunneridae</taxon>
        <taxon>Pentapetalae</taxon>
        <taxon>rosids</taxon>
        <taxon>fabids</taxon>
        <taxon>Fabales</taxon>
        <taxon>Fabaceae</taxon>
        <taxon>Papilionoideae</taxon>
        <taxon>50 kb inversion clade</taxon>
        <taxon>NPAAA clade</taxon>
        <taxon>indigoferoid/millettioid clade</taxon>
        <taxon>Phaseoleae</taxon>
        <taxon>Mucuna</taxon>
    </lineage>
</organism>
<dbReference type="Pfam" id="PF07727">
    <property type="entry name" value="RVT_2"/>
    <property type="match status" value="1"/>
</dbReference>
<accession>A0A371HKY4</accession>
<protein>
    <submittedName>
        <fullName evidence="2">Mitochondrial protein</fullName>
    </submittedName>
</protein>
<feature type="non-terminal residue" evidence="2">
    <location>
        <position position="1"/>
    </location>
</feature>